<dbReference type="VEuPathDB" id="FungiDB:B1J91_D06710g"/>
<dbReference type="VEuPathDB" id="FungiDB:CAGL0D06710g"/>
<comment type="caution">
    <text evidence="1">The sequence shown here is derived from an EMBL/GenBank/DDBJ whole genome shotgun (WGS) entry which is preliminary data.</text>
</comment>
<dbReference type="Proteomes" id="UP000054886">
    <property type="component" value="Unassembled WGS sequence"/>
</dbReference>
<dbReference type="EMBL" id="LLZZ01000174">
    <property type="protein sequence ID" value="KTA96100.1"/>
    <property type="molecule type" value="Genomic_DNA"/>
</dbReference>
<organism evidence="1 2">
    <name type="scientific">Candida glabrata</name>
    <name type="common">Yeast</name>
    <name type="synonym">Torulopsis glabrata</name>
    <dbReference type="NCBI Taxonomy" id="5478"/>
    <lineage>
        <taxon>Eukaryota</taxon>
        <taxon>Fungi</taxon>
        <taxon>Dikarya</taxon>
        <taxon>Ascomycota</taxon>
        <taxon>Saccharomycotina</taxon>
        <taxon>Saccharomycetes</taxon>
        <taxon>Saccharomycetales</taxon>
        <taxon>Saccharomycetaceae</taxon>
        <taxon>Nakaseomyces</taxon>
    </lineage>
</organism>
<proteinExistence type="predicted"/>
<reference evidence="1 2" key="1">
    <citation type="submission" date="2015-10" db="EMBL/GenBank/DDBJ databases">
        <title>Draft genomes sequences of Candida glabrata isolates 1A, 1B, 2A, 2B, 3A and 3B.</title>
        <authorList>
            <person name="Haavelsrud O.E."/>
            <person name="Gaustad P."/>
        </authorList>
    </citation>
    <scope>NUCLEOTIDE SEQUENCE [LARGE SCALE GENOMIC DNA]</scope>
    <source>
        <strain evidence="1">910700640</strain>
    </source>
</reference>
<evidence type="ECO:0000313" key="2">
    <source>
        <dbReference type="Proteomes" id="UP000054886"/>
    </source>
</evidence>
<dbReference type="AlphaFoldDB" id="A0A0W0C951"/>
<dbReference type="VEuPathDB" id="FungiDB:GWK60_D06875"/>
<evidence type="ECO:0000313" key="1">
    <source>
        <dbReference type="EMBL" id="KTA96100.1"/>
    </source>
</evidence>
<accession>A0A0W0C951</accession>
<sequence>MFANIIDDNWKIKLHDMIENDFQNDCLLSTNAFLVDINSRANHKLLCQTELALCSIDLHLN</sequence>
<dbReference type="VEuPathDB" id="FungiDB:GVI51_D06699"/>
<name>A0A0W0C951_CANGB</name>
<gene>
    <name evidence="1" type="ORF">AO440_000602</name>
</gene>
<protein>
    <submittedName>
        <fullName evidence="1">Uncharacterized protein</fullName>
    </submittedName>
</protein>